<name>A0ABS6JHM8_9BACI</name>
<feature type="signal peptide" evidence="1">
    <location>
        <begin position="1"/>
        <end position="25"/>
    </location>
</feature>
<dbReference type="CDD" id="cd00118">
    <property type="entry name" value="LysM"/>
    <property type="match status" value="3"/>
</dbReference>
<feature type="domain" description="LysM" evidence="2">
    <location>
        <begin position="141"/>
        <end position="186"/>
    </location>
</feature>
<proteinExistence type="predicted"/>
<accession>A0ABS6JHM8</accession>
<comment type="caution">
    <text evidence="3">The sequence shown here is derived from an EMBL/GenBank/DDBJ whole genome shotgun (WGS) entry which is preliminary data.</text>
</comment>
<evidence type="ECO:0000313" key="3">
    <source>
        <dbReference type="EMBL" id="MBU9713028.1"/>
    </source>
</evidence>
<reference evidence="3 4" key="1">
    <citation type="submission" date="2021-06" db="EMBL/GenBank/DDBJ databases">
        <title>Bacillus sp. RD4P76, an endophyte from a halophyte.</title>
        <authorList>
            <person name="Sun J.-Q."/>
        </authorList>
    </citation>
    <scope>NUCLEOTIDE SEQUENCE [LARGE SCALE GENOMIC DNA]</scope>
    <source>
        <strain evidence="3 4">CGMCC 1.15917</strain>
    </source>
</reference>
<evidence type="ECO:0000259" key="2">
    <source>
        <dbReference type="PROSITE" id="PS51782"/>
    </source>
</evidence>
<gene>
    <name evidence="3" type="ORF">KS419_14955</name>
</gene>
<sequence>MKKTTKIIAPVVGLGLLVGTSSISAQSSVTVESGDTFWGIAQDYDELSTEEIVEANNYDPLEIPVGAEIIIPVNGEDSFDGETVTHVIQPGNTLSSIASVHDGVTVDDLLELNPGIDPYSLTIGSELAVVSYDREEGEDYLYHTVQPGNTFFEIASVYDGVSVEDLQDANPNVDPYELTIGSQLVIPLQ</sequence>
<protein>
    <submittedName>
        <fullName evidence="3">LysM peptidoglycan-binding domain-containing protein</fullName>
    </submittedName>
</protein>
<organism evidence="3 4">
    <name type="scientific">Evansella tamaricis</name>
    <dbReference type="NCBI Taxonomy" id="2069301"/>
    <lineage>
        <taxon>Bacteria</taxon>
        <taxon>Bacillati</taxon>
        <taxon>Bacillota</taxon>
        <taxon>Bacilli</taxon>
        <taxon>Bacillales</taxon>
        <taxon>Bacillaceae</taxon>
        <taxon>Evansella</taxon>
    </lineage>
</organism>
<dbReference type="InterPro" id="IPR018392">
    <property type="entry name" value="LysM"/>
</dbReference>
<feature type="domain" description="LysM" evidence="2">
    <location>
        <begin position="84"/>
        <end position="129"/>
    </location>
</feature>
<keyword evidence="4" id="KW-1185">Reference proteome</keyword>
<dbReference type="EMBL" id="JAHQCS010000121">
    <property type="protein sequence ID" value="MBU9713028.1"/>
    <property type="molecule type" value="Genomic_DNA"/>
</dbReference>
<dbReference type="SMART" id="SM00257">
    <property type="entry name" value="LysM"/>
    <property type="match status" value="3"/>
</dbReference>
<evidence type="ECO:0000256" key="1">
    <source>
        <dbReference type="SAM" id="SignalP"/>
    </source>
</evidence>
<dbReference type="PANTHER" id="PTHR33734">
    <property type="entry name" value="LYSM DOMAIN-CONTAINING GPI-ANCHORED PROTEIN 2"/>
    <property type="match status" value="1"/>
</dbReference>
<dbReference type="Pfam" id="PF01476">
    <property type="entry name" value="LysM"/>
    <property type="match status" value="3"/>
</dbReference>
<feature type="domain" description="LysM" evidence="2">
    <location>
        <begin position="27"/>
        <end position="71"/>
    </location>
</feature>
<dbReference type="PROSITE" id="PS51782">
    <property type="entry name" value="LYSM"/>
    <property type="match status" value="3"/>
</dbReference>
<dbReference type="RefSeq" id="WP_217067203.1">
    <property type="nucleotide sequence ID" value="NZ_JAHQCS010000121.1"/>
</dbReference>
<dbReference type="Proteomes" id="UP000784880">
    <property type="component" value="Unassembled WGS sequence"/>
</dbReference>
<keyword evidence="1" id="KW-0732">Signal</keyword>
<dbReference type="PANTHER" id="PTHR33734:SF22">
    <property type="entry name" value="MEMBRANE-BOUND LYTIC MUREIN TRANSGLYCOSYLASE D"/>
    <property type="match status" value="1"/>
</dbReference>
<feature type="chain" id="PRO_5046622333" evidence="1">
    <location>
        <begin position="26"/>
        <end position="189"/>
    </location>
</feature>
<evidence type="ECO:0000313" key="4">
    <source>
        <dbReference type="Proteomes" id="UP000784880"/>
    </source>
</evidence>